<proteinExistence type="predicted"/>
<dbReference type="OrthoDB" id="5793629at2759"/>
<dbReference type="Gene3D" id="2.60.40.10">
    <property type="entry name" value="Immunoglobulins"/>
    <property type="match status" value="1"/>
</dbReference>
<dbReference type="InterPro" id="IPR051774">
    <property type="entry name" value="Sperm-specific_class_P"/>
</dbReference>
<keyword evidence="3" id="KW-1185">Reference proteome</keyword>
<feature type="domain" description="MSP" evidence="1">
    <location>
        <begin position="5"/>
        <end position="99"/>
    </location>
</feature>
<reference evidence="2 3" key="1">
    <citation type="submission" date="2015-09" db="EMBL/GenBank/DDBJ databases">
        <title>Draft genome of the parasitic nematode Teladorsagia circumcincta isolate WARC Sus (inbred).</title>
        <authorList>
            <person name="Mitreva M."/>
        </authorList>
    </citation>
    <scope>NUCLEOTIDE SEQUENCE [LARGE SCALE GENOMIC DNA]</scope>
    <source>
        <strain evidence="2 3">S</strain>
    </source>
</reference>
<accession>A0A2G9U6I3</accession>
<dbReference type="Pfam" id="PF00635">
    <property type="entry name" value="Motile_Sperm"/>
    <property type="match status" value="1"/>
</dbReference>
<evidence type="ECO:0000259" key="1">
    <source>
        <dbReference type="Pfam" id="PF00635"/>
    </source>
</evidence>
<dbReference type="AlphaFoldDB" id="A0A2G9U6I3"/>
<dbReference type="PANTHER" id="PTHR22947">
    <property type="entry name" value="MAJOR SPERM PROTEIN"/>
    <property type="match status" value="1"/>
</dbReference>
<sequence>MGVELSISPPICDITVVGGTKKYKLVNHCALMLAYKIIINPGSNYSVPEKQLYGLIQIGYTVEIEITRKKAPPRADKLVVQYASVGQEERDPKRPFATGKPVGEITGETVMKLIAVE</sequence>
<dbReference type="InterPro" id="IPR008962">
    <property type="entry name" value="PapD-like_sf"/>
</dbReference>
<dbReference type="SUPFAM" id="SSF49354">
    <property type="entry name" value="PapD-like"/>
    <property type="match status" value="1"/>
</dbReference>
<dbReference type="PANTHER" id="PTHR22947:SF39">
    <property type="entry name" value="MSP DOMAIN-CONTAINING PROTEIN"/>
    <property type="match status" value="1"/>
</dbReference>
<gene>
    <name evidence="2" type="ORF">TELCIR_12534</name>
</gene>
<dbReference type="EMBL" id="KZ348741">
    <property type="protein sequence ID" value="PIO65775.1"/>
    <property type="molecule type" value="Genomic_DNA"/>
</dbReference>
<evidence type="ECO:0000313" key="2">
    <source>
        <dbReference type="EMBL" id="PIO65775.1"/>
    </source>
</evidence>
<dbReference type="InterPro" id="IPR000535">
    <property type="entry name" value="MSP_dom"/>
</dbReference>
<name>A0A2G9U6I3_TELCI</name>
<dbReference type="InterPro" id="IPR013783">
    <property type="entry name" value="Ig-like_fold"/>
</dbReference>
<dbReference type="Proteomes" id="UP000230423">
    <property type="component" value="Unassembled WGS sequence"/>
</dbReference>
<organism evidence="2 3">
    <name type="scientific">Teladorsagia circumcincta</name>
    <name type="common">Brown stomach worm</name>
    <name type="synonym">Ostertagia circumcincta</name>
    <dbReference type="NCBI Taxonomy" id="45464"/>
    <lineage>
        <taxon>Eukaryota</taxon>
        <taxon>Metazoa</taxon>
        <taxon>Ecdysozoa</taxon>
        <taxon>Nematoda</taxon>
        <taxon>Chromadorea</taxon>
        <taxon>Rhabditida</taxon>
        <taxon>Rhabditina</taxon>
        <taxon>Rhabditomorpha</taxon>
        <taxon>Strongyloidea</taxon>
        <taxon>Trichostrongylidae</taxon>
        <taxon>Teladorsagia</taxon>
    </lineage>
</organism>
<evidence type="ECO:0000313" key="3">
    <source>
        <dbReference type="Proteomes" id="UP000230423"/>
    </source>
</evidence>
<protein>
    <submittedName>
        <fullName evidence="2">MSP domain protein</fullName>
    </submittedName>
</protein>